<name>A0A2N7S165_9MICC</name>
<feature type="domain" description="N-acetyltransferase" evidence="1">
    <location>
        <begin position="7"/>
        <end position="97"/>
    </location>
</feature>
<keyword evidence="2" id="KW-0808">Transferase</keyword>
<dbReference type="Gene3D" id="3.40.630.30">
    <property type="match status" value="1"/>
</dbReference>
<evidence type="ECO:0000313" key="2">
    <source>
        <dbReference type="EMBL" id="PMQ19888.1"/>
    </source>
</evidence>
<dbReference type="PANTHER" id="PTHR31435:SF10">
    <property type="entry name" value="BSR4717 PROTEIN"/>
    <property type="match status" value="1"/>
</dbReference>
<accession>A0A2N7S165</accession>
<dbReference type="GO" id="GO:0016740">
    <property type="term" value="F:transferase activity"/>
    <property type="evidence" value="ECO:0007669"/>
    <property type="project" value="UniProtKB-KW"/>
</dbReference>
<dbReference type="SUPFAM" id="SSF55729">
    <property type="entry name" value="Acyl-CoA N-acyltransferases (Nat)"/>
    <property type="match status" value="1"/>
</dbReference>
<dbReference type="RefSeq" id="WP_102598879.1">
    <property type="nucleotide sequence ID" value="NZ_JBQDNZ010000008.1"/>
</dbReference>
<dbReference type="AlphaFoldDB" id="A0A2N7S165"/>
<dbReference type="Pfam" id="PF14542">
    <property type="entry name" value="Acetyltransf_CG"/>
    <property type="match status" value="1"/>
</dbReference>
<dbReference type="EMBL" id="PNQX01000002">
    <property type="protein sequence ID" value="PMQ19888.1"/>
    <property type="molecule type" value="Genomic_DNA"/>
</dbReference>
<dbReference type="PROSITE" id="PS51729">
    <property type="entry name" value="GNAT_YJDJ"/>
    <property type="match status" value="1"/>
</dbReference>
<dbReference type="CDD" id="cd04301">
    <property type="entry name" value="NAT_SF"/>
    <property type="match status" value="1"/>
</dbReference>
<proteinExistence type="predicted"/>
<sequence>MSEIKPVFLPERQRFALDDEGKIIGAAHFRDFDGAAGTERIFFHTTVDEEYGGQGLAGIMVKFALENTIASGAKIVPVCPYVKSYVAKHTEYDQHLVQPTKAHLEILPRG</sequence>
<dbReference type="Proteomes" id="UP000235739">
    <property type="component" value="Unassembled WGS sequence"/>
</dbReference>
<dbReference type="PANTHER" id="PTHR31435">
    <property type="entry name" value="PROTEIN NATD1"/>
    <property type="match status" value="1"/>
</dbReference>
<reference evidence="2 3" key="1">
    <citation type="journal article" date="2017" name="Elife">
        <title>Extensive horizontal gene transfer in cheese-associated bacteria.</title>
        <authorList>
            <person name="Bonham K.S."/>
            <person name="Wolfe B.E."/>
            <person name="Dutton R.J."/>
        </authorList>
    </citation>
    <scope>NUCLEOTIDE SEQUENCE [LARGE SCALE GENOMIC DNA]</scope>
    <source>
        <strain evidence="2 3">JB182</strain>
    </source>
</reference>
<evidence type="ECO:0000313" key="3">
    <source>
        <dbReference type="Proteomes" id="UP000235739"/>
    </source>
</evidence>
<dbReference type="InterPro" id="IPR031165">
    <property type="entry name" value="GNAT_YJDJ"/>
</dbReference>
<protein>
    <submittedName>
        <fullName evidence="2">GNAT family N-acetyltransferase</fullName>
    </submittedName>
</protein>
<dbReference type="InterPro" id="IPR045057">
    <property type="entry name" value="Gcn5-rel_NAT"/>
</dbReference>
<evidence type="ECO:0000259" key="1">
    <source>
        <dbReference type="PROSITE" id="PS51729"/>
    </source>
</evidence>
<gene>
    <name evidence="2" type="ORF">CIK84_14775</name>
</gene>
<comment type="caution">
    <text evidence="2">The sequence shown here is derived from an EMBL/GenBank/DDBJ whole genome shotgun (WGS) entry which is preliminary data.</text>
</comment>
<dbReference type="InterPro" id="IPR016181">
    <property type="entry name" value="Acyl_CoA_acyltransferase"/>
</dbReference>
<organism evidence="2 3">
    <name type="scientific">Glutamicibacter arilaitensis</name>
    <dbReference type="NCBI Taxonomy" id="256701"/>
    <lineage>
        <taxon>Bacteria</taxon>
        <taxon>Bacillati</taxon>
        <taxon>Actinomycetota</taxon>
        <taxon>Actinomycetes</taxon>
        <taxon>Micrococcales</taxon>
        <taxon>Micrococcaceae</taxon>
        <taxon>Glutamicibacter</taxon>
    </lineage>
</organism>